<name>A0A317YRD5_STAPS</name>
<sequence length="173" mass="20984">MIRNYFSTPKMPIFFFYTPYTIVYLVKFIFMIQNETTSWISWVWNIVIFLLGSYTYAWLSSYILDTKDNVLLRFFFMKSVLFRKNFGTIAKMTFDTHRRINPTFKQKIEGDKVDFRESFETYIKGTFFSFIIVIIVKFILAWILHPIFWISIIIHPIIMKKYRQKISEHLASE</sequence>
<dbReference type="RefSeq" id="WP_031796889.1">
    <property type="nucleotide sequence ID" value="NZ_CP016072.1"/>
</dbReference>
<evidence type="ECO:0000256" key="1">
    <source>
        <dbReference type="SAM" id="Phobius"/>
    </source>
</evidence>
<proteinExistence type="predicted"/>
<feature type="transmembrane region" description="Helical" evidence="1">
    <location>
        <begin position="127"/>
        <end position="154"/>
    </location>
</feature>
<dbReference type="AlphaFoldDB" id="A0A317YRD5"/>
<gene>
    <name evidence="2" type="ORF">DD902_05385</name>
</gene>
<keyword evidence="1" id="KW-0472">Membrane</keyword>
<keyword evidence="1" id="KW-1133">Transmembrane helix</keyword>
<feature type="transmembrane region" description="Helical" evidence="1">
    <location>
        <begin position="42"/>
        <end position="64"/>
    </location>
</feature>
<evidence type="ECO:0008006" key="4">
    <source>
        <dbReference type="Google" id="ProtNLM"/>
    </source>
</evidence>
<feature type="transmembrane region" description="Helical" evidence="1">
    <location>
        <begin position="12"/>
        <end position="30"/>
    </location>
</feature>
<comment type="caution">
    <text evidence="2">The sequence shown here is derived from an EMBL/GenBank/DDBJ whole genome shotgun (WGS) entry which is preliminary data.</text>
</comment>
<evidence type="ECO:0000313" key="3">
    <source>
        <dbReference type="Proteomes" id="UP000246800"/>
    </source>
</evidence>
<evidence type="ECO:0000313" key="2">
    <source>
        <dbReference type="EMBL" id="PWZ75473.1"/>
    </source>
</evidence>
<keyword evidence="1" id="KW-0812">Transmembrane</keyword>
<dbReference type="Proteomes" id="UP000246800">
    <property type="component" value="Unassembled WGS sequence"/>
</dbReference>
<protein>
    <recommendedName>
        <fullName evidence="4">Glycosyl-4,4'-diaponeurosporenoate acyltransferase</fullName>
    </recommendedName>
</protein>
<reference evidence="2 3" key="1">
    <citation type="journal article" date="2018" name="Vet. Microbiol.">
        <title>Clonal diversity and geographic distribution of methicillin-resistant Staphylococcus pseudintermedius from Australian animals: Discovery of novel sequence types.</title>
        <authorList>
            <person name="Worthing K.A."/>
            <person name="Abraham S."/>
            <person name="Coombs G.W."/>
            <person name="Pang S."/>
            <person name="Saputra S."/>
            <person name="Jordan D."/>
            <person name="Trott D.J."/>
            <person name="Norris J.M."/>
        </authorList>
    </citation>
    <scope>NUCLEOTIDE SEQUENCE [LARGE SCALE GENOMIC DNA]</scope>
    <source>
        <strain evidence="2 3">ST525 1</strain>
    </source>
</reference>
<accession>A0A317YRD5</accession>
<dbReference type="EMBL" id="QEIT01000026">
    <property type="protein sequence ID" value="PWZ75473.1"/>
    <property type="molecule type" value="Genomic_DNA"/>
</dbReference>
<organism evidence="2 3">
    <name type="scientific">Staphylococcus pseudintermedius</name>
    <dbReference type="NCBI Taxonomy" id="283734"/>
    <lineage>
        <taxon>Bacteria</taxon>
        <taxon>Bacillati</taxon>
        <taxon>Bacillota</taxon>
        <taxon>Bacilli</taxon>
        <taxon>Bacillales</taxon>
        <taxon>Staphylococcaceae</taxon>
        <taxon>Staphylococcus</taxon>
        <taxon>Staphylococcus intermedius group</taxon>
    </lineage>
</organism>